<keyword evidence="5 14" id="KW-0378">Hydrolase</keyword>
<dbReference type="PRINTS" id="PR00736">
    <property type="entry name" value="GLHYDRLASE15"/>
</dbReference>
<dbReference type="GeneID" id="25266092"/>
<comment type="catalytic activity">
    <reaction evidence="1">
        <text>Hydrolysis of terminal (1-&gt;4)-linked alpha-D-glucose residues successively from non-reducing ends of the chains with release of beta-D-glucose.</text>
        <dbReference type="EC" id="3.2.1.3"/>
    </reaction>
</comment>
<evidence type="ECO:0000256" key="6">
    <source>
        <dbReference type="ARBA" id="ARBA00023180"/>
    </source>
</evidence>
<accession>A0A066VUY1</accession>
<evidence type="ECO:0000256" key="9">
    <source>
        <dbReference type="ARBA" id="ARBA00023326"/>
    </source>
</evidence>
<dbReference type="GO" id="GO:0004339">
    <property type="term" value="F:glucan 1,4-alpha-glucosidase activity"/>
    <property type="evidence" value="ECO:0007669"/>
    <property type="project" value="UniProtKB-EC"/>
</dbReference>
<organism evidence="14 15">
    <name type="scientific">Tilletiaria anomala (strain ATCC 24038 / CBS 436.72 / UBC 951)</name>
    <dbReference type="NCBI Taxonomy" id="1037660"/>
    <lineage>
        <taxon>Eukaryota</taxon>
        <taxon>Fungi</taxon>
        <taxon>Dikarya</taxon>
        <taxon>Basidiomycota</taxon>
        <taxon>Ustilaginomycotina</taxon>
        <taxon>Exobasidiomycetes</taxon>
        <taxon>Georgefischeriales</taxon>
        <taxon>Tilletiariaceae</taxon>
        <taxon>Tilletiaria</taxon>
    </lineage>
</organism>
<dbReference type="OMA" id="SHFWNQS"/>
<dbReference type="InterPro" id="IPR011613">
    <property type="entry name" value="GH15-like"/>
</dbReference>
<evidence type="ECO:0000256" key="11">
    <source>
        <dbReference type="ARBA" id="ARBA00033473"/>
    </source>
</evidence>
<comment type="similarity">
    <text evidence="2">Belongs to the glycosyl hydrolase 15 family.</text>
</comment>
<dbReference type="HOGENOM" id="CLU_012173_2_1_1"/>
<evidence type="ECO:0000313" key="15">
    <source>
        <dbReference type="Proteomes" id="UP000027361"/>
    </source>
</evidence>
<evidence type="ECO:0000259" key="13">
    <source>
        <dbReference type="Pfam" id="PF00723"/>
    </source>
</evidence>
<keyword evidence="15" id="KW-1185">Reference proteome</keyword>
<evidence type="ECO:0000256" key="8">
    <source>
        <dbReference type="ARBA" id="ARBA00023295"/>
    </source>
</evidence>
<dbReference type="FunCoup" id="A0A066VUY1">
    <property type="interactions" value="36"/>
</dbReference>
<comment type="caution">
    <text evidence="14">The sequence shown here is derived from an EMBL/GenBank/DDBJ whole genome shotgun (WGS) entry which is preliminary data.</text>
</comment>
<dbReference type="AlphaFoldDB" id="A0A066VUY1"/>
<keyword evidence="6" id="KW-0325">Glycoprotein</keyword>
<proteinExistence type="inferred from homology"/>
<name>A0A066VUY1_TILAU</name>
<dbReference type="Gene3D" id="1.50.10.10">
    <property type="match status" value="1"/>
</dbReference>
<keyword evidence="9" id="KW-0624">Polysaccharide degradation</keyword>
<evidence type="ECO:0000256" key="4">
    <source>
        <dbReference type="ARBA" id="ARBA00022729"/>
    </source>
</evidence>
<dbReference type="STRING" id="1037660.A0A066VUY1"/>
<dbReference type="InParanoid" id="A0A066VUY1"/>
<dbReference type="Pfam" id="PF00723">
    <property type="entry name" value="Glyco_hydro_15"/>
    <property type="match status" value="1"/>
</dbReference>
<dbReference type="SUPFAM" id="SSF48208">
    <property type="entry name" value="Six-hairpin glycosidases"/>
    <property type="match status" value="1"/>
</dbReference>
<feature type="signal peptide" evidence="12">
    <location>
        <begin position="1"/>
        <end position="29"/>
    </location>
</feature>
<gene>
    <name evidence="14" type="ORF">K437DRAFT_269352</name>
</gene>
<dbReference type="GO" id="GO:0000272">
    <property type="term" value="P:polysaccharide catabolic process"/>
    <property type="evidence" value="ECO:0007669"/>
    <property type="project" value="UniProtKB-KW"/>
</dbReference>
<evidence type="ECO:0000256" key="3">
    <source>
        <dbReference type="ARBA" id="ARBA00012593"/>
    </source>
</evidence>
<evidence type="ECO:0000256" key="10">
    <source>
        <dbReference type="ARBA" id="ARBA00033442"/>
    </source>
</evidence>
<evidence type="ECO:0000256" key="7">
    <source>
        <dbReference type="ARBA" id="ARBA00023277"/>
    </source>
</evidence>
<evidence type="ECO:0000256" key="2">
    <source>
        <dbReference type="ARBA" id="ARBA00006188"/>
    </source>
</evidence>
<dbReference type="PANTHER" id="PTHR31616">
    <property type="entry name" value="TREHALASE"/>
    <property type="match status" value="1"/>
</dbReference>
<feature type="domain" description="GH15-like" evidence="13">
    <location>
        <begin position="50"/>
        <end position="462"/>
    </location>
</feature>
<dbReference type="EC" id="3.2.1.3" evidence="3"/>
<dbReference type="InterPro" id="IPR000165">
    <property type="entry name" value="Glucoamylase"/>
</dbReference>
<evidence type="ECO:0000256" key="5">
    <source>
        <dbReference type="ARBA" id="ARBA00022801"/>
    </source>
</evidence>
<dbReference type="EMBL" id="JMSN01000068">
    <property type="protein sequence ID" value="KDN42624.1"/>
    <property type="molecule type" value="Genomic_DNA"/>
</dbReference>
<sequence length="473" mass="50841">MQLRSSFAALGTSAALTFLAISAPGQVEGTVTDSYSYTSMIANIGGANSNTQVPNVQTGAVIASPSTDAPDYFYAWVRDSAMTMKVVIDNYIKGTNGVTRTMIENWARAEQAHQANAASSSSSLGEPKFNVDGSLFTGPWGRPQNDGPALRATAFMKYARAIGLSDTFTKSTLYQNSLSGNSLIKNDLEYVAHHWQDSNFDPWEEVQATHFFTLSVQRRAMAEGAKFATDMGDSGAATYYAQQAAAIQSKLQSFWSSSQNRVNAYQGVSGRSGIDCSVMLGALHGWNQTSVASSLDNTQFGPATDRILATQKQYVDAFRSLYAINNNTAAPTAVATGRYPEDEYSGNDRNGGNPWFLCTLAAAEVVYNALHVFNQAQALSVTIVSQPFFAQFASGLATGMYAANSATYATLTRGMKAQADGFVQVVQSHAQTNGSMNEEMDRNSGYNVGARDLTWNYASWLTKSQAANGTPAF</sequence>
<feature type="chain" id="PRO_5001633268" description="glucan 1,4-alpha-glucosidase" evidence="12">
    <location>
        <begin position="30"/>
        <end position="473"/>
    </location>
</feature>
<dbReference type="InterPro" id="IPR008928">
    <property type="entry name" value="6-hairpin_glycosidase_sf"/>
</dbReference>
<keyword evidence="7" id="KW-0119">Carbohydrate metabolism</keyword>
<evidence type="ECO:0000256" key="1">
    <source>
        <dbReference type="ARBA" id="ARBA00001863"/>
    </source>
</evidence>
<dbReference type="GO" id="GO:0000324">
    <property type="term" value="C:fungal-type vacuole"/>
    <property type="evidence" value="ECO:0007669"/>
    <property type="project" value="TreeGrafter"/>
</dbReference>
<dbReference type="RefSeq" id="XP_013242124.1">
    <property type="nucleotide sequence ID" value="XM_013386670.1"/>
</dbReference>
<keyword evidence="4 12" id="KW-0732">Signal</keyword>
<evidence type="ECO:0000313" key="14">
    <source>
        <dbReference type="EMBL" id="KDN42624.1"/>
    </source>
</evidence>
<dbReference type="FunFam" id="1.50.10.10:FF:000018">
    <property type="entry name" value="Glucoamylase"/>
    <property type="match status" value="1"/>
</dbReference>
<evidence type="ECO:0000256" key="12">
    <source>
        <dbReference type="SAM" id="SignalP"/>
    </source>
</evidence>
<dbReference type="InterPro" id="IPR012341">
    <property type="entry name" value="6hp_glycosidase-like_sf"/>
</dbReference>
<protein>
    <recommendedName>
        <fullName evidence="3">glucan 1,4-alpha-glucosidase</fullName>
        <ecNumber evidence="3">3.2.1.3</ecNumber>
    </recommendedName>
    <alternativeName>
        <fullName evidence="11">1,4-alpha-D-glucan glucohydrolase</fullName>
    </alternativeName>
    <alternativeName>
        <fullName evidence="10">Glucan 1,4-alpha-glucosidase</fullName>
    </alternativeName>
</protein>
<dbReference type="PANTHER" id="PTHR31616:SF12">
    <property type="entry name" value="GLUCOAMYLASE"/>
    <property type="match status" value="1"/>
</dbReference>
<keyword evidence="8" id="KW-0326">Glycosidase</keyword>
<reference evidence="14 15" key="1">
    <citation type="submission" date="2014-05" db="EMBL/GenBank/DDBJ databases">
        <title>Draft genome sequence of a rare smut relative, Tilletiaria anomala UBC 951.</title>
        <authorList>
            <consortium name="DOE Joint Genome Institute"/>
            <person name="Toome M."/>
            <person name="Kuo A."/>
            <person name="Henrissat B."/>
            <person name="Lipzen A."/>
            <person name="Tritt A."/>
            <person name="Yoshinaga Y."/>
            <person name="Zane M."/>
            <person name="Barry K."/>
            <person name="Grigoriev I.V."/>
            <person name="Spatafora J.W."/>
            <person name="Aimea M.C."/>
        </authorList>
    </citation>
    <scope>NUCLEOTIDE SEQUENCE [LARGE SCALE GENOMIC DNA]</scope>
    <source>
        <strain evidence="14 15">UBC 951</strain>
    </source>
</reference>
<dbReference type="Proteomes" id="UP000027361">
    <property type="component" value="Unassembled WGS sequence"/>
</dbReference>
<dbReference type="OrthoDB" id="6123450at2759"/>